<accession>A0AAU7B2X8</accession>
<gene>
    <name evidence="2" type="ORF">DSM112329_04786</name>
</gene>
<organism evidence="2">
    <name type="scientific">Paraconexibacter sp. AEG42_29</name>
    <dbReference type="NCBI Taxonomy" id="2997339"/>
    <lineage>
        <taxon>Bacteria</taxon>
        <taxon>Bacillati</taxon>
        <taxon>Actinomycetota</taxon>
        <taxon>Thermoleophilia</taxon>
        <taxon>Solirubrobacterales</taxon>
        <taxon>Paraconexibacteraceae</taxon>
        <taxon>Paraconexibacter</taxon>
    </lineage>
</organism>
<protein>
    <submittedName>
        <fullName evidence="2">Uncharacterized protein</fullName>
    </submittedName>
</protein>
<dbReference type="EMBL" id="CP114014">
    <property type="protein sequence ID" value="XAY07894.1"/>
    <property type="molecule type" value="Genomic_DNA"/>
</dbReference>
<evidence type="ECO:0000313" key="2">
    <source>
        <dbReference type="EMBL" id="XAY07894.1"/>
    </source>
</evidence>
<dbReference type="KEGG" id="parq:DSM112329_04786"/>
<dbReference type="RefSeq" id="WP_354699080.1">
    <property type="nucleotide sequence ID" value="NZ_CP114014.1"/>
</dbReference>
<feature type="region of interest" description="Disordered" evidence="1">
    <location>
        <begin position="159"/>
        <end position="179"/>
    </location>
</feature>
<reference evidence="2" key="1">
    <citation type="submission" date="2022-12" db="EMBL/GenBank/DDBJ databases">
        <title>Paraconexibacter alkalitolerans sp. nov. and Baekduia alba sp. nov., isolated from soil and emended description of the genera Paraconexibacter (Chun et al., 2020) and Baekduia (An et al., 2020).</title>
        <authorList>
            <person name="Vieira S."/>
            <person name="Huber K.J."/>
            <person name="Geppert A."/>
            <person name="Wolf J."/>
            <person name="Neumann-Schaal M."/>
            <person name="Muesken M."/>
            <person name="Overmann J."/>
        </authorList>
    </citation>
    <scope>NUCLEOTIDE SEQUENCE</scope>
    <source>
        <strain evidence="2">AEG42_29</strain>
    </source>
</reference>
<evidence type="ECO:0000256" key="1">
    <source>
        <dbReference type="SAM" id="MobiDB-lite"/>
    </source>
</evidence>
<dbReference type="AlphaFoldDB" id="A0AAU7B2X8"/>
<name>A0AAU7B2X8_9ACTN</name>
<sequence>MQPEFRVTIRRDGIVRLVPWHDSLVVWGPEATRLGERSRAGVAIADLTVERDDLFEEDWLAPVTELIVDPVTAWPETADAALCEWASLIGYARVWLPGEVRDLTATSGGQVTTVCTGCRSRQSDGHPEFWSMVRRCGRFPSVCCVCGCDVPQWTRVPSSVAVPPSPTPHPSRFPAHDRA</sequence>
<proteinExistence type="predicted"/>